<evidence type="ECO:0000313" key="1">
    <source>
        <dbReference type="EMBL" id="MDT0570917.1"/>
    </source>
</evidence>
<gene>
    <name evidence="1" type="ORF">RM704_26235</name>
</gene>
<dbReference type="EMBL" id="JAVRFJ010000025">
    <property type="protein sequence ID" value="MDT0570917.1"/>
    <property type="molecule type" value="Genomic_DNA"/>
</dbReference>
<protein>
    <submittedName>
        <fullName evidence="1">Uncharacterized protein</fullName>
    </submittedName>
</protein>
<proteinExistence type="predicted"/>
<organism evidence="1 2">
    <name type="scientific">Streptomyces gottesmaniae</name>
    <dbReference type="NCBI Taxonomy" id="3075518"/>
    <lineage>
        <taxon>Bacteria</taxon>
        <taxon>Bacillati</taxon>
        <taxon>Actinomycetota</taxon>
        <taxon>Actinomycetes</taxon>
        <taxon>Kitasatosporales</taxon>
        <taxon>Streptomycetaceae</taxon>
        <taxon>Streptomyces</taxon>
    </lineage>
</organism>
<dbReference type="Proteomes" id="UP001180737">
    <property type="component" value="Unassembled WGS sequence"/>
</dbReference>
<dbReference type="RefSeq" id="WP_033525058.1">
    <property type="nucleotide sequence ID" value="NZ_JAVRFJ010000025.1"/>
</dbReference>
<name>A0ABU2Z666_9ACTN</name>
<accession>A0ABU2Z666</accession>
<sequence>MGDYYELQLSLDLPASLPVEDLTLLRWHLGEEGDDRHGDDGDGGGQGAYEYPLLAERGAAWRVGGALVGELCGRERGWALTVRQEVHPDQFDDLRRLVGWLGARTSTAGVVGHVRFYEEWLPDLLIVEAGVVSRMTPSAGLQADGIFEIL</sequence>
<evidence type="ECO:0000313" key="2">
    <source>
        <dbReference type="Proteomes" id="UP001180737"/>
    </source>
</evidence>
<keyword evidence="2" id="KW-1185">Reference proteome</keyword>
<comment type="caution">
    <text evidence="1">The sequence shown here is derived from an EMBL/GenBank/DDBJ whole genome shotgun (WGS) entry which is preliminary data.</text>
</comment>
<reference evidence="1" key="1">
    <citation type="submission" date="2024-05" db="EMBL/GenBank/DDBJ databases">
        <title>30 novel species of actinomycetes from the DSMZ collection.</title>
        <authorList>
            <person name="Nouioui I."/>
        </authorList>
    </citation>
    <scope>NUCLEOTIDE SEQUENCE</scope>
    <source>
        <strain evidence="1">DSM 3412</strain>
    </source>
</reference>